<proteinExistence type="predicted"/>
<sequence>MSGKERIEPFDIWEYVKENPRPWRSPSEISVESVRISINCDHERLICLLQKGYFENKSGGNYSKESKDAVCADCEKRCGVQCVCSGPDMVCRRQVFEEAILDGKQTTTAAISYDKTGHKHAFVGLYMFGPIRVETGPIDEMVDDLQGQDIVFLQHWSLRPGRYIEEGCPGRIKREALKQEAVGVQDWQRIAIDFQEDYRPKKMAMMGDKVLFDNLFGYLLMRSFYSVCEHACHKDDYGNSKKRIDHSEVLIRRGGFLHKWVHRIRFFVYSASDIKNALPGNEQTVSDRDPFLLWVAQTSEAFRQMKEFGYTEVRSAKLDATERFEHKPRQEPHDPIPMQEYIEFQKATYQ</sequence>
<reference evidence="1" key="1">
    <citation type="submission" date="2019-02" db="EMBL/GenBank/DDBJ databases">
        <authorList>
            <person name="Gruber-Vodicka R. H."/>
            <person name="Seah K. B. B."/>
        </authorList>
    </citation>
    <scope>NUCLEOTIDE SEQUENCE</scope>
    <source>
        <strain evidence="1">BECK_DK47</strain>
    </source>
</reference>
<organism evidence="1">
    <name type="scientific">Candidatus Kentrum sp. DK</name>
    <dbReference type="NCBI Taxonomy" id="2126562"/>
    <lineage>
        <taxon>Bacteria</taxon>
        <taxon>Pseudomonadati</taxon>
        <taxon>Pseudomonadota</taxon>
        <taxon>Gammaproteobacteria</taxon>
        <taxon>Candidatus Kentrum</taxon>
    </lineage>
</organism>
<dbReference type="EMBL" id="CAADEX010000078">
    <property type="protein sequence ID" value="VFJ58879.1"/>
    <property type="molecule type" value="Genomic_DNA"/>
</dbReference>
<evidence type="ECO:0000313" key="1">
    <source>
        <dbReference type="EMBL" id="VFJ58879.1"/>
    </source>
</evidence>
<protein>
    <submittedName>
        <fullName evidence="1">Uncharacterized protein</fullName>
    </submittedName>
</protein>
<accession>A0A450SXR4</accession>
<gene>
    <name evidence="1" type="ORF">BECKDK2373B_GA0170837_10786</name>
</gene>
<dbReference type="AlphaFoldDB" id="A0A450SXR4"/>
<name>A0A450SXR4_9GAMM</name>